<dbReference type="Pfam" id="PF05860">
    <property type="entry name" value="TPS"/>
    <property type="match status" value="1"/>
</dbReference>
<proteinExistence type="predicted"/>
<dbReference type="InterPro" id="IPR011050">
    <property type="entry name" value="Pectin_lyase_fold/virulence"/>
</dbReference>
<reference evidence="4" key="1">
    <citation type="submission" date="2016-10" db="EMBL/GenBank/DDBJ databases">
        <title>Comparative genomics uncovers the prolific and rare metabolic potential of the cyanobacterial genus Moorea.</title>
        <authorList>
            <person name="Leao T."/>
            <person name="Castelao G."/>
            <person name="Korobeynikov A."/>
            <person name="Monroe E.A."/>
            <person name="Podell S."/>
            <person name="Glukhov E."/>
            <person name="Allen E."/>
            <person name="Gerwick W.H."/>
            <person name="Gerwick L."/>
        </authorList>
    </citation>
    <scope>NUCLEOTIDE SEQUENCE [LARGE SCALE GENOMIC DNA]</scope>
    <source>
        <strain evidence="4">PAL-8-15-08-1</strain>
    </source>
</reference>
<gene>
    <name evidence="3" type="ORF">BJP34_18850</name>
</gene>
<dbReference type="Proteomes" id="UP000177870">
    <property type="component" value="Chromosome"/>
</dbReference>
<dbReference type="STRING" id="1458985.BJP34_18850"/>
<evidence type="ECO:0000313" key="3">
    <source>
        <dbReference type="EMBL" id="AOX01223.1"/>
    </source>
</evidence>
<dbReference type="SMART" id="SM00912">
    <property type="entry name" value="Haemagg_act"/>
    <property type="match status" value="1"/>
</dbReference>
<organism evidence="3 4">
    <name type="scientific">Moorena producens PAL-8-15-08-1</name>
    <dbReference type="NCBI Taxonomy" id="1458985"/>
    <lineage>
        <taxon>Bacteria</taxon>
        <taxon>Bacillati</taxon>
        <taxon>Cyanobacteriota</taxon>
        <taxon>Cyanophyceae</taxon>
        <taxon>Coleofasciculales</taxon>
        <taxon>Coleofasciculaceae</taxon>
        <taxon>Moorena</taxon>
    </lineage>
</organism>
<dbReference type="SUPFAM" id="SSF51126">
    <property type="entry name" value="Pectin lyase-like"/>
    <property type="match status" value="4"/>
</dbReference>
<feature type="region of interest" description="Disordered" evidence="1">
    <location>
        <begin position="957"/>
        <end position="981"/>
    </location>
</feature>
<dbReference type="Gene3D" id="2.160.20.10">
    <property type="entry name" value="Single-stranded right-handed beta-helix, Pectin lyase-like"/>
    <property type="match status" value="2"/>
</dbReference>
<protein>
    <recommendedName>
        <fullName evidence="2">Filamentous haemagglutinin FhaB/tRNA nuclease CdiA-like TPS domain-containing protein</fullName>
    </recommendedName>
</protein>
<name>A0A1D8TUL0_9CYAN</name>
<evidence type="ECO:0000256" key="1">
    <source>
        <dbReference type="SAM" id="MobiDB-lite"/>
    </source>
</evidence>
<dbReference type="NCBIfam" id="TIGR01901">
    <property type="entry name" value="adhes_NPXG"/>
    <property type="match status" value="1"/>
</dbReference>
<evidence type="ECO:0000259" key="2">
    <source>
        <dbReference type="SMART" id="SM00912"/>
    </source>
</evidence>
<feature type="domain" description="Filamentous haemagglutinin FhaB/tRNA nuclease CdiA-like TPS" evidence="2">
    <location>
        <begin position="55"/>
        <end position="167"/>
    </location>
</feature>
<dbReference type="InterPro" id="IPR012334">
    <property type="entry name" value="Pectin_lyas_fold"/>
</dbReference>
<dbReference type="KEGG" id="mpro:BJP34_18850"/>
<dbReference type="AlphaFoldDB" id="A0A1D8TUL0"/>
<evidence type="ECO:0000313" key="4">
    <source>
        <dbReference type="Proteomes" id="UP000177870"/>
    </source>
</evidence>
<feature type="compositionally biased region" description="Polar residues" evidence="1">
    <location>
        <begin position="957"/>
        <end position="972"/>
    </location>
</feature>
<sequence length="1004" mass="103445">MGAVIRQTRRSRSWQLGLVSTVGMASSLTLSHFIPSTTNQAHAQSNIVPDDTLGANGTVVIPDASVKGLPAELIEGGVQRGVNLFHSFQEFNVGEGLRVYLANPAGIENILSRVTGMNPSDIQGTLGVDGAANLFLLNPNGIIFGANASLDVQGSFVGSTANAIAWGDDGYFSATQPETSRLLTINPGALFFNQVGLVSGNIINTGTLAVGKDLTLSGLNLDLQGQLSAGGNLTLSAMETLKVRDSIALPFVAAAGGKLLLEGNQTIDILALSDPDSGLFSQGDMVLRSSSPIRGDTHYWSGGNFSIEEIDGTLGDLSSPNDPIIRSAGDVSFKNYDGASLHIFAGGSVTVDKVKITGSDPANNIQETVTLSDDTTISIDGSTRPTLDIRAGTTAIGNPMPIPGNSIPEQLVLSEAAPTTATIKIGEVIIEPPNGQVFITNQYQPNSAVTGSIEITTINTSNTVENAGDVIIDSGVDIILIGTNSVTDNQGLIFADTSGPGQGGQIKLVAKQEILLSDRFLVTSDTTSDTSGSGKGGEITIEAESVIVRDGAVIGTRTFGKGNAGNVTINGSESVQVIGIVVSGEDKFPSRISTRADENSTGDGGSLNINTQRLLLQNAGQITANTLGKGDAGDVTINASESVQVIGIGVSGENTFSSLITTRADENSTGDGGSLNINTQQLLVEDGGQITANTFKEGDAGNVTISAKESVKVIGIGVSGEDTFPSLITSRANPDSTGNAGSLKINTQQLLVEDGAQVSVSTFAQGDGGSLTINASESVQVIGVSADGKFSSGIFSQANPDSTAKGGSLIIKTQQLLVKDGAQISVSTFAQGDGGSLTIETKEPVQVIGKSPDGKFPSGIFAQASEDSTGKEGSLKINTQQLLVLDGGRIGTTIDARVIENSLTFLPDNQIDTTTLLSNSCIFRSREQPGSLIITGNGGLPPAPGSGKISPFATGTVRTIPSDGSSSPSTQPDRPWQIGDPIVEPQKVYRLADGRLVLSRECVE</sequence>
<accession>A0A1D8TUL0</accession>
<dbReference type="InterPro" id="IPR008638">
    <property type="entry name" value="FhaB/CdiA-like_TPS"/>
</dbReference>
<dbReference type="EMBL" id="CP017599">
    <property type="protein sequence ID" value="AOX01223.1"/>
    <property type="molecule type" value="Genomic_DNA"/>
</dbReference>